<keyword evidence="2" id="KW-0378">Hydrolase</keyword>
<dbReference type="InterPro" id="IPR020600">
    <property type="entry name" value="IMP_cyclohydrolase-like"/>
</dbReference>
<name>A0A415E3S2_9FIRM</name>
<dbReference type="InterPro" id="IPR036795">
    <property type="entry name" value="IMP_cyclohydrolase-like_sf"/>
</dbReference>
<dbReference type="GO" id="GO:0006188">
    <property type="term" value="P:IMP biosynthetic process"/>
    <property type="evidence" value="ECO:0007669"/>
    <property type="project" value="InterPro"/>
</dbReference>
<dbReference type="Pfam" id="PF07826">
    <property type="entry name" value="IMP_cyclohyd"/>
    <property type="match status" value="1"/>
</dbReference>
<sequence length="238" mass="27109">MNVYEIKTMEAAVKGNSYVGRGIVLGRSKDGKKAVSAYFIMGRSENSRNRIFLEEGENVMIKPFDESKVEDPSLIIYYPMRKHEDKLIVTNGDQTDTIYEHLQEGKSFEEALDTRCFEPDGPNWTPRISGMFTFGQELTYKMSILKSADAEGSACNRYYYNYPALAGLGHFIHTYVRDGNPLPTFLGEPERVEIPDDIDAFTAEIWNHLDADNKISLYVRYVDLETGKATNRMINKNA</sequence>
<protein>
    <submittedName>
        <fullName evidence="2">Inosine monophosphate cyclohydrolase</fullName>
    </submittedName>
</protein>
<dbReference type="SUPFAM" id="SSF75569">
    <property type="entry name" value="Archaeal IMP cyclohydrolase PurO"/>
    <property type="match status" value="1"/>
</dbReference>
<accession>A0A415E3S2</accession>
<proteinExistence type="predicted"/>
<dbReference type="STRING" id="1776384.GCA_900086585_03860"/>
<keyword evidence="3" id="KW-1185">Reference proteome</keyword>
<feature type="domain" description="Inosine monophosphate cyclohydrolase-like" evidence="1">
    <location>
        <begin position="18"/>
        <end position="223"/>
    </location>
</feature>
<dbReference type="RefSeq" id="WP_118334891.1">
    <property type="nucleotide sequence ID" value="NZ_AP025567.1"/>
</dbReference>
<evidence type="ECO:0000259" key="1">
    <source>
        <dbReference type="Pfam" id="PF07826"/>
    </source>
</evidence>
<dbReference type="Gene3D" id="3.60.20.20">
    <property type="entry name" value="Inosine monophosphate cyclohydrolase-like"/>
    <property type="match status" value="1"/>
</dbReference>
<dbReference type="AlphaFoldDB" id="A0A415E3S2"/>
<dbReference type="GO" id="GO:0003937">
    <property type="term" value="F:IMP cyclohydrolase activity"/>
    <property type="evidence" value="ECO:0007669"/>
    <property type="project" value="InterPro"/>
</dbReference>
<dbReference type="Proteomes" id="UP000284841">
    <property type="component" value="Unassembled WGS sequence"/>
</dbReference>
<gene>
    <name evidence="2" type="ORF">DW099_07625</name>
</gene>
<evidence type="ECO:0000313" key="2">
    <source>
        <dbReference type="EMBL" id="RHJ88270.1"/>
    </source>
</evidence>
<organism evidence="2 3">
    <name type="scientific">Emergencia timonensis</name>
    <dbReference type="NCBI Taxonomy" id="1776384"/>
    <lineage>
        <taxon>Bacteria</taxon>
        <taxon>Bacillati</taxon>
        <taxon>Bacillota</taxon>
        <taxon>Clostridia</taxon>
        <taxon>Peptostreptococcales</taxon>
        <taxon>Anaerovoracaceae</taxon>
        <taxon>Emergencia</taxon>
    </lineage>
</organism>
<comment type="caution">
    <text evidence="2">The sequence shown here is derived from an EMBL/GenBank/DDBJ whole genome shotgun (WGS) entry which is preliminary data.</text>
</comment>
<dbReference type="EMBL" id="QRMS01000002">
    <property type="protein sequence ID" value="RHJ88270.1"/>
    <property type="molecule type" value="Genomic_DNA"/>
</dbReference>
<reference evidence="2 3" key="1">
    <citation type="submission" date="2018-08" db="EMBL/GenBank/DDBJ databases">
        <title>A genome reference for cultivated species of the human gut microbiota.</title>
        <authorList>
            <person name="Zou Y."/>
            <person name="Xue W."/>
            <person name="Luo G."/>
        </authorList>
    </citation>
    <scope>NUCLEOTIDE SEQUENCE [LARGE SCALE GENOMIC DNA]</scope>
    <source>
        <strain evidence="2 3">AM07-24</strain>
    </source>
</reference>
<evidence type="ECO:0000313" key="3">
    <source>
        <dbReference type="Proteomes" id="UP000284841"/>
    </source>
</evidence>
<dbReference type="OrthoDB" id="2676808at2"/>